<evidence type="ECO:0000256" key="1">
    <source>
        <dbReference type="SAM" id="Phobius"/>
    </source>
</evidence>
<sequence length="201" mass="22227">MSNELQGTSLKRSVVSYAGVPVQSSRLQLDFKSIIPALSLFLLVLLSGIMLISQSILQPVYWISCLLLSSFIGTNFTTLITKQSFEWSSTLILISILGLYGGIELLLLAFSFRSWNNDSLTWLKTSLQSFSKLNSLILLAFIIIISSCSLCDLPSLPLVAVTVVVTLLFFNLLLPIILATTIKLTNVINHKQKSTDKKELI</sequence>
<comment type="caution">
    <text evidence="2">The sequence shown here is derived from an EMBL/GenBank/DDBJ whole genome shotgun (WGS) entry which is preliminary data.</text>
</comment>
<keyword evidence="3" id="KW-1185">Reference proteome</keyword>
<reference evidence="2 3" key="1">
    <citation type="journal article" date="2015" name="Genome Announc.">
        <title>Expanding the biotechnology potential of lactobacilli through comparative genomics of 213 strains and associated genera.</title>
        <authorList>
            <person name="Sun Z."/>
            <person name="Harris H.M."/>
            <person name="McCann A."/>
            <person name="Guo C."/>
            <person name="Argimon S."/>
            <person name="Zhang W."/>
            <person name="Yang X."/>
            <person name="Jeffery I.B."/>
            <person name="Cooney J.C."/>
            <person name="Kagawa T.F."/>
            <person name="Liu W."/>
            <person name="Song Y."/>
            <person name="Salvetti E."/>
            <person name="Wrobel A."/>
            <person name="Rasinkangas P."/>
            <person name="Parkhill J."/>
            <person name="Rea M.C."/>
            <person name="O'Sullivan O."/>
            <person name="Ritari J."/>
            <person name="Douillard F.P."/>
            <person name="Paul Ross R."/>
            <person name="Yang R."/>
            <person name="Briner A.E."/>
            <person name="Felis G.E."/>
            <person name="de Vos W.M."/>
            <person name="Barrangou R."/>
            <person name="Klaenhammer T.R."/>
            <person name="Caufield P.W."/>
            <person name="Cui Y."/>
            <person name="Zhang H."/>
            <person name="O'Toole P.W."/>
        </authorList>
    </citation>
    <scope>NUCLEOTIDE SEQUENCE [LARGE SCALE GENOMIC DNA]</scope>
    <source>
        <strain evidence="2 3">DSM 20690</strain>
    </source>
</reference>
<evidence type="ECO:0000313" key="2">
    <source>
        <dbReference type="EMBL" id="KRN80065.1"/>
    </source>
</evidence>
<feature type="transmembrane region" description="Helical" evidence="1">
    <location>
        <begin position="156"/>
        <end position="182"/>
    </location>
</feature>
<dbReference type="Proteomes" id="UP000051565">
    <property type="component" value="Unassembled WGS sequence"/>
</dbReference>
<dbReference type="PATRIC" id="fig|1122148.6.peg.192"/>
<gene>
    <name evidence="2" type="ORF">IV52_GL000183</name>
</gene>
<proteinExistence type="predicted"/>
<feature type="transmembrane region" description="Helical" evidence="1">
    <location>
        <begin position="133"/>
        <end position="150"/>
    </location>
</feature>
<protein>
    <submittedName>
        <fullName evidence="2">Uncharacterized protein</fullName>
    </submittedName>
</protein>
<feature type="transmembrane region" description="Helical" evidence="1">
    <location>
        <begin position="60"/>
        <end position="80"/>
    </location>
</feature>
<keyword evidence="1" id="KW-0812">Transmembrane</keyword>
<dbReference type="AlphaFoldDB" id="A0A0R2JSJ2"/>
<accession>A0A0R2JSJ2</accession>
<keyword evidence="1" id="KW-0472">Membrane</keyword>
<feature type="transmembrane region" description="Helical" evidence="1">
    <location>
        <begin position="34"/>
        <end position="53"/>
    </location>
</feature>
<evidence type="ECO:0000313" key="3">
    <source>
        <dbReference type="Proteomes" id="UP000051565"/>
    </source>
</evidence>
<organism evidence="2 3">
    <name type="scientific">Fructilactobacillus lindneri DSM 20690 = JCM 11027</name>
    <dbReference type="NCBI Taxonomy" id="1122148"/>
    <lineage>
        <taxon>Bacteria</taxon>
        <taxon>Bacillati</taxon>
        <taxon>Bacillota</taxon>
        <taxon>Bacilli</taxon>
        <taxon>Lactobacillales</taxon>
        <taxon>Lactobacillaceae</taxon>
        <taxon>Fructilactobacillus</taxon>
    </lineage>
</organism>
<name>A0A0R2JSJ2_9LACO</name>
<feature type="transmembrane region" description="Helical" evidence="1">
    <location>
        <begin position="92"/>
        <end position="112"/>
    </location>
</feature>
<keyword evidence="1" id="KW-1133">Transmembrane helix</keyword>
<dbReference type="EMBL" id="JQBT01000012">
    <property type="protein sequence ID" value="KRN80065.1"/>
    <property type="molecule type" value="Genomic_DNA"/>
</dbReference>